<dbReference type="SUPFAM" id="SSF46689">
    <property type="entry name" value="Homeodomain-like"/>
    <property type="match status" value="1"/>
</dbReference>
<dbReference type="STRING" id="1293045.H663_16550"/>
<dbReference type="InterPro" id="IPR018060">
    <property type="entry name" value="HTH_AraC"/>
</dbReference>
<dbReference type="InterPro" id="IPR009057">
    <property type="entry name" value="Homeodomain-like_sf"/>
</dbReference>
<dbReference type="PANTHER" id="PTHR46796:SF12">
    <property type="entry name" value="HTH-TYPE DNA-BINDING TRANSCRIPTIONAL ACTIVATOR EUTR"/>
    <property type="match status" value="1"/>
</dbReference>
<proteinExistence type="predicted"/>
<keyword evidence="6" id="KW-1185">Reference proteome</keyword>
<evidence type="ECO:0000313" key="5">
    <source>
        <dbReference type="EMBL" id="PVE42477.1"/>
    </source>
</evidence>
<organism evidence="5 6">
    <name type="scientific">Limnohabitans planktonicus II-D5</name>
    <dbReference type="NCBI Taxonomy" id="1293045"/>
    <lineage>
        <taxon>Bacteria</taxon>
        <taxon>Pseudomonadati</taxon>
        <taxon>Pseudomonadota</taxon>
        <taxon>Betaproteobacteria</taxon>
        <taxon>Burkholderiales</taxon>
        <taxon>Comamonadaceae</taxon>
        <taxon>Limnohabitans</taxon>
    </lineage>
</organism>
<keyword evidence="3" id="KW-0804">Transcription</keyword>
<dbReference type="SMART" id="SM00342">
    <property type="entry name" value="HTH_ARAC"/>
    <property type="match status" value="1"/>
</dbReference>
<evidence type="ECO:0000313" key="6">
    <source>
        <dbReference type="Proteomes" id="UP000037507"/>
    </source>
</evidence>
<keyword evidence="1" id="KW-0805">Transcription regulation</keyword>
<evidence type="ECO:0000256" key="3">
    <source>
        <dbReference type="ARBA" id="ARBA00023163"/>
    </source>
</evidence>
<evidence type="ECO:0000259" key="4">
    <source>
        <dbReference type="PROSITE" id="PS01124"/>
    </source>
</evidence>
<evidence type="ECO:0000256" key="1">
    <source>
        <dbReference type="ARBA" id="ARBA00023015"/>
    </source>
</evidence>
<dbReference type="RefSeq" id="WP_053175318.1">
    <property type="nucleotide sequence ID" value="NZ_LFYT02000014.1"/>
</dbReference>
<dbReference type="GO" id="GO:0003700">
    <property type="term" value="F:DNA-binding transcription factor activity"/>
    <property type="evidence" value="ECO:0007669"/>
    <property type="project" value="InterPro"/>
</dbReference>
<keyword evidence="2" id="KW-0238">DNA-binding</keyword>
<protein>
    <submittedName>
        <fullName evidence="5">AraC family transcriptional regulator</fullName>
    </submittedName>
</protein>
<dbReference type="OrthoDB" id="185346at2"/>
<dbReference type="EMBL" id="LFYT02000014">
    <property type="protein sequence ID" value="PVE42477.1"/>
    <property type="molecule type" value="Genomic_DNA"/>
</dbReference>
<comment type="caution">
    <text evidence="5">The sequence shown here is derived from an EMBL/GenBank/DDBJ whole genome shotgun (WGS) entry which is preliminary data.</text>
</comment>
<dbReference type="Pfam" id="PF12833">
    <property type="entry name" value="HTH_18"/>
    <property type="match status" value="1"/>
</dbReference>
<accession>A0A2T7UCR6</accession>
<dbReference type="PROSITE" id="PS00041">
    <property type="entry name" value="HTH_ARAC_FAMILY_1"/>
    <property type="match status" value="1"/>
</dbReference>
<dbReference type="InterPro" id="IPR018062">
    <property type="entry name" value="HTH_AraC-typ_CS"/>
</dbReference>
<dbReference type="PROSITE" id="PS01124">
    <property type="entry name" value="HTH_ARAC_FAMILY_2"/>
    <property type="match status" value="1"/>
</dbReference>
<gene>
    <name evidence="5" type="ORF">H663_012210</name>
</gene>
<dbReference type="InterPro" id="IPR050204">
    <property type="entry name" value="AraC_XylS_family_regulators"/>
</dbReference>
<dbReference type="AlphaFoldDB" id="A0A2T7UCR6"/>
<feature type="domain" description="HTH araC/xylS-type" evidence="4">
    <location>
        <begin position="222"/>
        <end position="322"/>
    </location>
</feature>
<reference evidence="5" key="1">
    <citation type="submission" date="2017-04" db="EMBL/GenBank/DDBJ databases">
        <title>Unexpected and diverse lifestyles within the genus Limnohabitans.</title>
        <authorList>
            <person name="Kasalicky V."/>
            <person name="Mehrshad M."/>
            <person name="Andrei S.-A."/>
            <person name="Salcher M."/>
            <person name="Kratochvilova H."/>
            <person name="Simek K."/>
            <person name="Ghai R."/>
        </authorList>
    </citation>
    <scope>NUCLEOTIDE SEQUENCE [LARGE SCALE GENOMIC DNA]</scope>
    <source>
        <strain evidence="5">II-D5</strain>
    </source>
</reference>
<evidence type="ECO:0000256" key="2">
    <source>
        <dbReference type="ARBA" id="ARBA00023125"/>
    </source>
</evidence>
<name>A0A2T7UCR6_9BURK</name>
<sequence>MSSFHQATTPDSPWVQVLDTQDMDQHALAQQGWALQYEQLSPGQFKGRIHQVQLPEVTLLREDTSIALRQRGRLDDSVYGFAMALQDSPDLFFNGQRVPAHAIMCGKGDEVDLTTPPHFTLIAVVVNRSLLNPLWERMYQKPLAHWLEKQLVLPTTDIKAQNLRDLQLTVLDQASALAYRQHDPQALRQLRDEILMEWLEALPAQVDTSELPTLERRKKLVDRACELMLGHADEPLSILEVCSRVGTSRRKLNYCFQDVLGTTPIKYLRSLRLNSVRRALRQAAPGVTIQDIASHWGFWHLSQFAQDYRQLFGELPSDTLHKR</sequence>
<dbReference type="Proteomes" id="UP000037507">
    <property type="component" value="Unassembled WGS sequence"/>
</dbReference>
<dbReference type="Gene3D" id="1.10.10.60">
    <property type="entry name" value="Homeodomain-like"/>
    <property type="match status" value="1"/>
</dbReference>
<dbReference type="PANTHER" id="PTHR46796">
    <property type="entry name" value="HTH-TYPE TRANSCRIPTIONAL ACTIVATOR RHAS-RELATED"/>
    <property type="match status" value="1"/>
</dbReference>
<dbReference type="GO" id="GO:0043565">
    <property type="term" value="F:sequence-specific DNA binding"/>
    <property type="evidence" value="ECO:0007669"/>
    <property type="project" value="InterPro"/>
</dbReference>